<dbReference type="Proteomes" id="UP000825438">
    <property type="component" value="Chromosome I"/>
</dbReference>
<evidence type="ECO:0000256" key="9">
    <source>
        <dbReference type="SAM" id="Phobius"/>
    </source>
</evidence>
<evidence type="ECO:0000256" key="1">
    <source>
        <dbReference type="ARBA" id="ARBA00006926"/>
    </source>
</evidence>
<dbReference type="PROSITE" id="PS51352">
    <property type="entry name" value="THIOREDOXIN_2"/>
    <property type="match status" value="1"/>
</dbReference>
<organism evidence="11">
    <name type="scientific">Candidozyma auris</name>
    <name type="common">Yeast</name>
    <name type="synonym">Candida auris</name>
    <dbReference type="NCBI Taxonomy" id="498019"/>
    <lineage>
        <taxon>Eukaryota</taxon>
        <taxon>Fungi</taxon>
        <taxon>Dikarya</taxon>
        <taxon>Ascomycota</taxon>
        <taxon>Saccharomycotina</taxon>
        <taxon>Pichiomycetes</taxon>
        <taxon>Metschnikowiaceae</taxon>
        <taxon>Candidozyma</taxon>
    </lineage>
</organism>
<feature type="domain" description="Thioredoxin" evidence="10">
    <location>
        <begin position="234"/>
        <end position="396"/>
    </location>
</feature>
<dbReference type="InterPro" id="IPR013766">
    <property type="entry name" value="Thioredoxin_domain"/>
</dbReference>
<keyword evidence="4 7" id="KW-0560">Oxidoreductase</keyword>
<sequence>MGTCITVIKVVGASSLGLLSGNLAFQSYKRVPELIRQLNNQVSISSTQAVSVLRAVTNNIYISTAANVLFASLTTYLFSTAYKYSPPSGRHPYLLYCAVGAPLALASYVLQAKSADVKIVKRAGLQQKHVEGQVASKSDAATTAPAPAPAPVQANEDSDGSLGKSYIHVSDSSSSSSTPSTTSPNSPQQQATDIHPTTSAIEQEVEEALSKKEYINNLETVKKSYKTAFTISSAAVMSKFYDLKPLDARGEPFPFSELKGKVVVIINVASKCGFTPQYKELEELNKKYKDKGVQLIGFPCNQFGGQEPGSSEEIASFCQLNYGVTFPVLKKIEVNGDNADPVYKWLKEQKSGLLGLTRIKWNFEKFLIDKQGNVVERYSSLTKPKSLEPKIEELLKA</sequence>
<dbReference type="GO" id="GO:0034599">
    <property type="term" value="P:cellular response to oxidative stress"/>
    <property type="evidence" value="ECO:0007669"/>
    <property type="project" value="TreeGrafter"/>
</dbReference>
<dbReference type="PANTHER" id="PTHR11592">
    <property type="entry name" value="GLUTATHIONE PEROXIDASE"/>
    <property type="match status" value="1"/>
</dbReference>
<dbReference type="PROSITE" id="PS51355">
    <property type="entry name" value="GLUTATHIONE_PEROXID_3"/>
    <property type="match status" value="1"/>
</dbReference>
<dbReference type="Pfam" id="PF00255">
    <property type="entry name" value="GSHPx"/>
    <property type="match status" value="1"/>
</dbReference>
<keyword evidence="9" id="KW-0812">Transmembrane</keyword>
<evidence type="ECO:0000313" key="11">
    <source>
        <dbReference type="EMBL" id="QWW21825.1"/>
    </source>
</evidence>
<dbReference type="SUPFAM" id="SSF52833">
    <property type="entry name" value="Thioredoxin-like"/>
    <property type="match status" value="1"/>
</dbReference>
<comment type="catalytic activity">
    <reaction evidence="6">
        <text>a hydroperoxide + [thioredoxin]-dithiol = an alcohol + [thioredoxin]-disulfide + H2O</text>
        <dbReference type="Rhea" id="RHEA:62620"/>
        <dbReference type="Rhea" id="RHEA-COMP:10698"/>
        <dbReference type="Rhea" id="RHEA-COMP:10700"/>
        <dbReference type="ChEBI" id="CHEBI:15377"/>
        <dbReference type="ChEBI" id="CHEBI:29950"/>
        <dbReference type="ChEBI" id="CHEBI:30879"/>
        <dbReference type="ChEBI" id="CHEBI:35924"/>
        <dbReference type="ChEBI" id="CHEBI:50058"/>
        <dbReference type="EC" id="1.11.1.24"/>
    </reaction>
</comment>
<dbReference type="EMBL" id="CP076749">
    <property type="protein sequence ID" value="QWW21825.1"/>
    <property type="molecule type" value="Genomic_DNA"/>
</dbReference>
<keyword evidence="9" id="KW-1133">Transmembrane helix</keyword>
<proteinExistence type="inferred from homology"/>
<dbReference type="Gene3D" id="3.40.30.10">
    <property type="entry name" value="Glutaredoxin"/>
    <property type="match status" value="1"/>
</dbReference>
<protein>
    <recommendedName>
        <fullName evidence="7">Glutathione peroxidase</fullName>
    </recommendedName>
</protein>
<evidence type="ECO:0000256" key="2">
    <source>
        <dbReference type="ARBA" id="ARBA00022559"/>
    </source>
</evidence>
<evidence type="ECO:0000256" key="5">
    <source>
        <dbReference type="ARBA" id="ARBA00023284"/>
    </source>
</evidence>
<evidence type="ECO:0000256" key="3">
    <source>
        <dbReference type="ARBA" id="ARBA00022862"/>
    </source>
</evidence>
<evidence type="ECO:0000259" key="10">
    <source>
        <dbReference type="PROSITE" id="PS51352"/>
    </source>
</evidence>
<feature type="transmembrane region" description="Helical" evidence="9">
    <location>
        <begin position="93"/>
        <end position="110"/>
    </location>
</feature>
<keyword evidence="5" id="KW-0676">Redox-active center</keyword>
<reference evidence="11" key="1">
    <citation type="submission" date="2021-06" db="EMBL/GenBank/DDBJ databases">
        <title>Candida auris outbreak in lebanese hospital.</title>
        <authorList>
            <person name="Finianos M."/>
        </authorList>
    </citation>
    <scope>NUCLEOTIDE SEQUENCE</scope>
    <source>
        <strain evidence="11">CA7LBN</strain>
    </source>
</reference>
<feature type="transmembrane region" description="Helical" evidence="9">
    <location>
        <begin position="60"/>
        <end position="81"/>
    </location>
</feature>
<dbReference type="GO" id="GO:0140824">
    <property type="term" value="F:thioredoxin-dependent peroxiredoxin activity"/>
    <property type="evidence" value="ECO:0007669"/>
    <property type="project" value="UniProtKB-EC"/>
</dbReference>
<dbReference type="PROSITE" id="PS00763">
    <property type="entry name" value="GLUTATHIONE_PEROXID_2"/>
    <property type="match status" value="1"/>
</dbReference>
<dbReference type="InterPro" id="IPR036249">
    <property type="entry name" value="Thioredoxin-like_sf"/>
</dbReference>
<evidence type="ECO:0000256" key="7">
    <source>
        <dbReference type="RuleBase" id="RU000499"/>
    </source>
</evidence>
<keyword evidence="9" id="KW-0472">Membrane</keyword>
<gene>
    <name evidence="11" type="ORF">CA7LBN_000571</name>
</gene>
<evidence type="ECO:0000256" key="8">
    <source>
        <dbReference type="SAM" id="MobiDB-lite"/>
    </source>
</evidence>
<dbReference type="AlphaFoldDB" id="A0A8F3AFC4"/>
<dbReference type="PRINTS" id="PR01011">
    <property type="entry name" value="GLUTPROXDASE"/>
</dbReference>
<dbReference type="PROSITE" id="PS00460">
    <property type="entry name" value="GLUTATHIONE_PEROXID_1"/>
    <property type="match status" value="1"/>
</dbReference>
<comment type="similarity">
    <text evidence="1 7">Belongs to the glutathione peroxidase family.</text>
</comment>
<feature type="compositionally biased region" description="Low complexity" evidence="8">
    <location>
        <begin position="170"/>
        <end position="190"/>
    </location>
</feature>
<dbReference type="InterPro" id="IPR029760">
    <property type="entry name" value="GPX_CS"/>
</dbReference>
<dbReference type="PANTHER" id="PTHR11592:SF78">
    <property type="entry name" value="GLUTATHIONE PEROXIDASE"/>
    <property type="match status" value="1"/>
</dbReference>
<evidence type="ECO:0000256" key="6">
    <source>
        <dbReference type="ARBA" id="ARBA00049091"/>
    </source>
</evidence>
<evidence type="ECO:0000256" key="4">
    <source>
        <dbReference type="ARBA" id="ARBA00023002"/>
    </source>
</evidence>
<accession>A0A8F3AFC4</accession>
<name>A0A8F3AFC4_CANAR</name>
<dbReference type="CDD" id="cd00340">
    <property type="entry name" value="GSH_Peroxidase"/>
    <property type="match status" value="1"/>
</dbReference>
<dbReference type="InterPro" id="IPR000889">
    <property type="entry name" value="Glutathione_peroxidase"/>
</dbReference>
<keyword evidence="2 7" id="KW-0575">Peroxidase</keyword>
<dbReference type="FunFam" id="3.40.30.10:FF:000010">
    <property type="entry name" value="Glutathione peroxidase"/>
    <property type="match status" value="1"/>
</dbReference>
<dbReference type="InterPro" id="IPR029759">
    <property type="entry name" value="GPX_AS"/>
</dbReference>
<keyword evidence="3" id="KW-0049">Antioxidant</keyword>
<feature type="region of interest" description="Disordered" evidence="8">
    <location>
        <begin position="131"/>
        <end position="195"/>
    </location>
</feature>